<organism evidence="2 3">
    <name type="scientific">Armatimonas rosea</name>
    <dbReference type="NCBI Taxonomy" id="685828"/>
    <lineage>
        <taxon>Bacteria</taxon>
        <taxon>Bacillati</taxon>
        <taxon>Armatimonadota</taxon>
        <taxon>Armatimonadia</taxon>
        <taxon>Armatimonadales</taxon>
        <taxon>Armatimonadaceae</taxon>
        <taxon>Armatimonas</taxon>
    </lineage>
</organism>
<dbReference type="RefSeq" id="WP_184194719.1">
    <property type="nucleotide sequence ID" value="NZ_JACHGW010000002.1"/>
</dbReference>
<name>A0A7W9SQK1_ARMRO</name>
<feature type="transmembrane region" description="Helical" evidence="1">
    <location>
        <begin position="142"/>
        <end position="163"/>
    </location>
</feature>
<dbReference type="AlphaFoldDB" id="A0A7W9SQK1"/>
<dbReference type="PANTHER" id="PTHR43471">
    <property type="entry name" value="ABC TRANSPORTER PERMEASE"/>
    <property type="match status" value="1"/>
</dbReference>
<feature type="transmembrane region" description="Helical" evidence="1">
    <location>
        <begin position="195"/>
        <end position="211"/>
    </location>
</feature>
<dbReference type="PROSITE" id="PS51257">
    <property type="entry name" value="PROKAR_LIPOPROTEIN"/>
    <property type="match status" value="1"/>
</dbReference>
<protein>
    <submittedName>
        <fullName evidence="2">ABC-type transport system involved in multi-copper enzyme maturation permease subunit</fullName>
    </submittedName>
</protein>
<keyword evidence="1" id="KW-0812">Transmembrane</keyword>
<feature type="transmembrane region" description="Helical" evidence="1">
    <location>
        <begin position="231"/>
        <end position="252"/>
    </location>
</feature>
<dbReference type="Proteomes" id="UP000520814">
    <property type="component" value="Unassembled WGS sequence"/>
</dbReference>
<dbReference type="EMBL" id="JACHGW010000002">
    <property type="protein sequence ID" value="MBB6050203.1"/>
    <property type="molecule type" value="Genomic_DNA"/>
</dbReference>
<keyword evidence="3" id="KW-1185">Reference proteome</keyword>
<comment type="caution">
    <text evidence="2">The sequence shown here is derived from an EMBL/GenBank/DDBJ whole genome shotgun (WGS) entry which is preliminary data.</text>
</comment>
<evidence type="ECO:0000256" key="1">
    <source>
        <dbReference type="SAM" id="Phobius"/>
    </source>
</evidence>
<evidence type="ECO:0000313" key="2">
    <source>
        <dbReference type="EMBL" id="MBB6050203.1"/>
    </source>
</evidence>
<dbReference type="Pfam" id="PF12730">
    <property type="entry name" value="ABC2_membrane_4"/>
    <property type="match status" value="1"/>
</dbReference>
<feature type="transmembrane region" description="Helical" evidence="1">
    <location>
        <begin position="105"/>
        <end position="130"/>
    </location>
</feature>
<keyword evidence="1" id="KW-1133">Transmembrane helix</keyword>
<sequence length="259" mass="27939">MRFKLTVWGALAAAACLESLRRKDLWVSAILAVLMISAAALVGKFGVAGLEMFLKDVTLTVVNLLSLVLAVLFAARQLPEELSRRTVYPLLARPITRFDLIFGKYLGAVVLSTLALLLFALIGWGALSCFGLKVGAIFGQYLWLRFLSLLLICALTMALSVFLTPQATVTMALLLAAGSSTFATAVKLLHGTAGAIGRALLSGAYFVLPQLDLFDLSKKVSYGWNPVMHSTMLFLLGYALVHVAICLALGSLRFRKQAL</sequence>
<dbReference type="PANTHER" id="PTHR43471:SF10">
    <property type="entry name" value="SLL1107 PROTEIN"/>
    <property type="match status" value="1"/>
</dbReference>
<feature type="transmembrane region" description="Helical" evidence="1">
    <location>
        <begin position="57"/>
        <end position="75"/>
    </location>
</feature>
<feature type="transmembrane region" description="Helical" evidence="1">
    <location>
        <begin position="26"/>
        <end position="45"/>
    </location>
</feature>
<reference evidence="2 3" key="1">
    <citation type="submission" date="2020-08" db="EMBL/GenBank/DDBJ databases">
        <title>Genomic Encyclopedia of Type Strains, Phase IV (KMG-IV): sequencing the most valuable type-strain genomes for metagenomic binning, comparative biology and taxonomic classification.</title>
        <authorList>
            <person name="Goeker M."/>
        </authorList>
    </citation>
    <scope>NUCLEOTIDE SEQUENCE [LARGE SCALE GENOMIC DNA]</scope>
    <source>
        <strain evidence="2 3">DSM 23562</strain>
    </source>
</reference>
<gene>
    <name evidence="2" type="ORF">HNQ39_001994</name>
</gene>
<accession>A0A7W9SQK1</accession>
<evidence type="ECO:0000313" key="3">
    <source>
        <dbReference type="Proteomes" id="UP000520814"/>
    </source>
</evidence>
<keyword evidence="1" id="KW-0472">Membrane</keyword>
<proteinExistence type="predicted"/>